<evidence type="ECO:0000313" key="12">
    <source>
        <dbReference type="EMBL" id="KAJ3444407.1"/>
    </source>
</evidence>
<feature type="binding site" evidence="9">
    <location>
        <begin position="271"/>
        <end position="274"/>
    </location>
    <ligand>
        <name>GTP</name>
        <dbReference type="ChEBI" id="CHEBI:37565"/>
    </ligand>
</feature>
<reference evidence="12" key="1">
    <citation type="submission" date="2022-08" db="EMBL/GenBank/DDBJ databases">
        <title>Novel sulphate-reducing endosymbionts in the free-living metamonad Anaeramoeba.</title>
        <authorList>
            <person name="Jerlstrom-Hultqvist J."/>
            <person name="Cepicka I."/>
            <person name="Gallot-Lavallee L."/>
            <person name="Salas-Leiva D."/>
            <person name="Curtis B.A."/>
            <person name="Zahonova K."/>
            <person name="Pipaliya S."/>
            <person name="Dacks J."/>
            <person name="Roger A.J."/>
        </authorList>
    </citation>
    <scope>NUCLEOTIDE SEQUENCE</scope>
    <source>
        <strain evidence="12">Busselton2</strain>
    </source>
</reference>
<dbReference type="SUPFAM" id="SSF52540">
    <property type="entry name" value="P-loop containing nucleoside triphosphate hydrolases"/>
    <property type="match status" value="1"/>
</dbReference>
<evidence type="ECO:0000256" key="5">
    <source>
        <dbReference type="ARBA" id="ARBA00023134"/>
    </source>
</evidence>
<feature type="compositionally biased region" description="Basic residues" evidence="11">
    <location>
        <begin position="1"/>
        <end position="22"/>
    </location>
</feature>
<keyword evidence="5 9" id="KW-0342">GTP-binding</keyword>
<dbReference type="GO" id="GO:0001664">
    <property type="term" value="F:G protein-coupled receptor binding"/>
    <property type="evidence" value="ECO:0007669"/>
    <property type="project" value="TreeGrafter"/>
</dbReference>
<feature type="region of interest" description="Disordered" evidence="11">
    <location>
        <begin position="1"/>
        <end position="31"/>
    </location>
</feature>
<name>A0AAV7ZVA9_9EUKA</name>
<feature type="binding site" evidence="10">
    <location>
        <position position="51"/>
    </location>
    <ligand>
        <name>Mg(2+)</name>
        <dbReference type="ChEBI" id="CHEBI:18420"/>
    </ligand>
</feature>
<keyword evidence="1" id="KW-0519">Myristate</keyword>
<dbReference type="EMBL" id="JANTQA010000023">
    <property type="protein sequence ID" value="KAJ3444407.1"/>
    <property type="molecule type" value="Genomic_DNA"/>
</dbReference>
<organism evidence="12 13">
    <name type="scientific">Anaeramoeba flamelloides</name>
    <dbReference type="NCBI Taxonomy" id="1746091"/>
    <lineage>
        <taxon>Eukaryota</taxon>
        <taxon>Metamonada</taxon>
        <taxon>Anaeramoebidae</taxon>
        <taxon>Anaeramoeba</taxon>
    </lineage>
</organism>
<dbReference type="GO" id="GO:0007188">
    <property type="term" value="P:adenylate cyclase-modulating G protein-coupled receptor signaling pathway"/>
    <property type="evidence" value="ECO:0007669"/>
    <property type="project" value="TreeGrafter"/>
</dbReference>
<dbReference type="PANTHER" id="PTHR10218">
    <property type="entry name" value="GTP-BINDING PROTEIN ALPHA SUBUNIT"/>
    <property type="match status" value="1"/>
</dbReference>
<keyword evidence="7" id="KW-0807">Transducer</keyword>
<dbReference type="Proteomes" id="UP001146793">
    <property type="component" value="Unassembled WGS sequence"/>
</dbReference>
<gene>
    <name evidence="12" type="ORF">M0812_10260</name>
</gene>
<dbReference type="PRINTS" id="PR00318">
    <property type="entry name" value="GPROTEINA"/>
</dbReference>
<evidence type="ECO:0000256" key="3">
    <source>
        <dbReference type="ARBA" id="ARBA00022741"/>
    </source>
</evidence>
<dbReference type="SMART" id="SM00275">
    <property type="entry name" value="G_alpha"/>
    <property type="match status" value="1"/>
</dbReference>
<dbReference type="PROSITE" id="PS51882">
    <property type="entry name" value="G_ALPHA"/>
    <property type="match status" value="1"/>
</dbReference>
<feature type="binding site" evidence="9">
    <location>
        <begin position="202"/>
        <end position="206"/>
    </location>
    <ligand>
        <name>GTP</name>
        <dbReference type="ChEBI" id="CHEBI:37565"/>
    </ligand>
</feature>
<dbReference type="GO" id="GO:0005737">
    <property type="term" value="C:cytoplasm"/>
    <property type="evidence" value="ECO:0007669"/>
    <property type="project" value="TreeGrafter"/>
</dbReference>
<protein>
    <submittedName>
        <fullName evidence="12">Guanine nucleotide-binding protein g(O) subunit alpha</fullName>
    </submittedName>
</protein>
<evidence type="ECO:0000256" key="8">
    <source>
        <dbReference type="ARBA" id="ARBA00023288"/>
    </source>
</evidence>
<dbReference type="InterPro" id="IPR001019">
    <property type="entry name" value="Gprotein_alpha_su"/>
</dbReference>
<evidence type="ECO:0000256" key="1">
    <source>
        <dbReference type="ARBA" id="ARBA00022707"/>
    </source>
</evidence>
<dbReference type="InterPro" id="IPR027417">
    <property type="entry name" value="P-loop_NTPase"/>
</dbReference>
<accession>A0AAV7ZVA9</accession>
<dbReference type="GO" id="GO:0003924">
    <property type="term" value="F:GTPase activity"/>
    <property type="evidence" value="ECO:0007669"/>
    <property type="project" value="InterPro"/>
</dbReference>
<evidence type="ECO:0000256" key="10">
    <source>
        <dbReference type="PIRSR" id="PIRSR601019-2"/>
    </source>
</evidence>
<evidence type="ECO:0000313" key="13">
    <source>
        <dbReference type="Proteomes" id="UP001146793"/>
    </source>
</evidence>
<dbReference type="GO" id="GO:0046872">
    <property type="term" value="F:metal ion binding"/>
    <property type="evidence" value="ECO:0007669"/>
    <property type="project" value="UniProtKB-KW"/>
</dbReference>
<evidence type="ECO:0000256" key="11">
    <source>
        <dbReference type="SAM" id="MobiDB-lite"/>
    </source>
</evidence>
<sequence>MGKKQSKEHRKKLKKQAKRNKRIEKQFEKQKTHEHGEVKILLLGTGDSGKSTIVKQMQILYKGGFPNDEIEIYKNVIRSNIKSYIKTLIKACGTLNIEINEKNRELSQDFLQTVRKNSPEITEEHKENLRTLWKDKGLKEAYARRDEFQLPDAANYFLDKIDKIADKNYLPQADDILYCRIPTVGVKEIHFEVNKHLWRLIDVGGQRSERRKWIHQFDDVNLLIFIVAASEYNQLLYEEQNTNRMQESLQVFKKHVNNDFFKKKDLVLLLNKIDLFKEKVKKYPLTICFPEYEGGDNYDKSIRYIKKQYLSQVKKKKKRKVSCHYTCSTDTDMTKKVIESVMNSIIKSDINRYFI</sequence>
<dbReference type="Gene3D" id="1.10.400.10">
    <property type="entry name" value="GI Alpha 1, domain 2-like"/>
    <property type="match status" value="1"/>
</dbReference>
<proteinExistence type="predicted"/>
<dbReference type="GO" id="GO:0031683">
    <property type="term" value="F:G-protein beta/gamma-subunit complex binding"/>
    <property type="evidence" value="ECO:0007669"/>
    <property type="project" value="InterPro"/>
</dbReference>
<keyword evidence="6" id="KW-0564">Palmitate</keyword>
<dbReference type="GO" id="GO:0005525">
    <property type="term" value="F:GTP binding"/>
    <property type="evidence" value="ECO:0007669"/>
    <property type="project" value="UniProtKB-KW"/>
</dbReference>
<dbReference type="SUPFAM" id="SSF47895">
    <property type="entry name" value="Transducin (alpha subunit), insertion domain"/>
    <property type="match status" value="1"/>
</dbReference>
<dbReference type="InterPro" id="IPR011025">
    <property type="entry name" value="GproteinA_insert"/>
</dbReference>
<dbReference type="PANTHER" id="PTHR10218:SF362">
    <property type="entry name" value="G PROTEIN ALPHA O SUBUNIT"/>
    <property type="match status" value="1"/>
</dbReference>
<evidence type="ECO:0000256" key="6">
    <source>
        <dbReference type="ARBA" id="ARBA00023139"/>
    </source>
</evidence>
<dbReference type="Pfam" id="PF00503">
    <property type="entry name" value="G-alpha"/>
    <property type="match status" value="1"/>
</dbReference>
<dbReference type="GO" id="GO:0005834">
    <property type="term" value="C:heterotrimeric G-protein complex"/>
    <property type="evidence" value="ECO:0007669"/>
    <property type="project" value="TreeGrafter"/>
</dbReference>
<evidence type="ECO:0000256" key="9">
    <source>
        <dbReference type="PIRSR" id="PIRSR601019-1"/>
    </source>
</evidence>
<dbReference type="AlphaFoldDB" id="A0AAV7ZVA9"/>
<evidence type="ECO:0000256" key="2">
    <source>
        <dbReference type="ARBA" id="ARBA00022723"/>
    </source>
</evidence>
<keyword evidence="3 9" id="KW-0547">Nucleotide-binding</keyword>
<comment type="caution">
    <text evidence="12">The sequence shown here is derived from an EMBL/GenBank/DDBJ whole genome shotgun (WGS) entry which is preliminary data.</text>
</comment>
<keyword evidence="4 10" id="KW-0460">Magnesium</keyword>
<dbReference type="Gene3D" id="3.40.50.300">
    <property type="entry name" value="P-loop containing nucleotide triphosphate hydrolases"/>
    <property type="match status" value="1"/>
</dbReference>
<keyword evidence="8" id="KW-0449">Lipoprotein</keyword>
<dbReference type="FunFam" id="3.40.50.300:FF:003800">
    <property type="entry name" value="Guanine nucleotide-binding protein G(k) subunit alpha"/>
    <property type="match status" value="1"/>
</dbReference>
<evidence type="ECO:0000256" key="7">
    <source>
        <dbReference type="ARBA" id="ARBA00023224"/>
    </source>
</evidence>
<feature type="binding site" evidence="10">
    <location>
        <position position="183"/>
    </location>
    <ligand>
        <name>Mg(2+)</name>
        <dbReference type="ChEBI" id="CHEBI:18420"/>
    </ligand>
</feature>
<feature type="binding site" evidence="9">
    <location>
        <begin position="177"/>
        <end position="183"/>
    </location>
    <ligand>
        <name>GTP</name>
        <dbReference type="ChEBI" id="CHEBI:37565"/>
    </ligand>
</feature>
<evidence type="ECO:0000256" key="4">
    <source>
        <dbReference type="ARBA" id="ARBA00022842"/>
    </source>
</evidence>
<keyword evidence="2 10" id="KW-0479">Metal-binding</keyword>
<dbReference type="CDD" id="cd00066">
    <property type="entry name" value="G-alpha"/>
    <property type="match status" value="1"/>
</dbReference>